<dbReference type="EMBL" id="BK032511">
    <property type="protein sequence ID" value="DAF44707.1"/>
    <property type="molecule type" value="Genomic_DNA"/>
</dbReference>
<reference evidence="1" key="1">
    <citation type="journal article" date="2021" name="Proc. Natl. Acad. Sci. U.S.A.">
        <title>A Catalog of Tens of Thousands of Viruses from Human Metagenomes Reveals Hidden Associations with Chronic Diseases.</title>
        <authorList>
            <person name="Tisza M.J."/>
            <person name="Buck C.B."/>
        </authorList>
    </citation>
    <scope>NUCLEOTIDE SEQUENCE</scope>
    <source>
        <strain evidence="1">Ct8Lf7</strain>
    </source>
</reference>
<protein>
    <submittedName>
        <fullName evidence="1">Uncharacterized protein</fullName>
    </submittedName>
</protein>
<accession>A0A8S5S1N0</accession>
<organism evidence="1">
    <name type="scientific">Podoviridae sp. ct8Lf7</name>
    <dbReference type="NCBI Taxonomy" id="2827723"/>
    <lineage>
        <taxon>Viruses</taxon>
        <taxon>Duplodnaviria</taxon>
        <taxon>Heunggongvirae</taxon>
        <taxon>Uroviricota</taxon>
        <taxon>Caudoviricetes</taxon>
    </lineage>
</organism>
<evidence type="ECO:0000313" key="1">
    <source>
        <dbReference type="EMBL" id="DAF44707.1"/>
    </source>
</evidence>
<proteinExistence type="predicted"/>
<name>A0A8S5S1N0_9CAUD</name>
<sequence>MFYMITIDLWQSRIIMMTLSILCQPKETF</sequence>